<evidence type="ECO:0000313" key="2">
    <source>
        <dbReference type="EMBL" id="KAF9517597.1"/>
    </source>
</evidence>
<protein>
    <submittedName>
        <fullName evidence="2">Uncharacterized protein</fullName>
    </submittedName>
</protein>
<evidence type="ECO:0000256" key="1">
    <source>
        <dbReference type="SAM" id="MobiDB-lite"/>
    </source>
</evidence>
<accession>A0A9P6DXM7</accession>
<organism evidence="2 3">
    <name type="scientific">Hydnum rufescens UP504</name>
    <dbReference type="NCBI Taxonomy" id="1448309"/>
    <lineage>
        <taxon>Eukaryota</taxon>
        <taxon>Fungi</taxon>
        <taxon>Dikarya</taxon>
        <taxon>Basidiomycota</taxon>
        <taxon>Agaricomycotina</taxon>
        <taxon>Agaricomycetes</taxon>
        <taxon>Cantharellales</taxon>
        <taxon>Hydnaceae</taxon>
        <taxon>Hydnum</taxon>
    </lineage>
</organism>
<evidence type="ECO:0000313" key="3">
    <source>
        <dbReference type="Proteomes" id="UP000886523"/>
    </source>
</evidence>
<name>A0A9P6DXM7_9AGAM</name>
<dbReference type="EMBL" id="MU128930">
    <property type="protein sequence ID" value="KAF9517597.1"/>
    <property type="molecule type" value="Genomic_DNA"/>
</dbReference>
<dbReference type="AlphaFoldDB" id="A0A9P6DXM7"/>
<dbReference type="Proteomes" id="UP000886523">
    <property type="component" value="Unassembled WGS sequence"/>
</dbReference>
<gene>
    <name evidence="2" type="ORF">BS47DRAFT_465403</name>
</gene>
<feature type="compositionally biased region" description="Low complexity" evidence="1">
    <location>
        <begin position="64"/>
        <end position="73"/>
    </location>
</feature>
<sequence length="125" mass="13889">MEWMARRVEAMKTYVYLAFAWGQDMAHLQPMRLLEIDVHNCHPQQLSRSPLPSTHELLRPPSPISTDSSSSPSALIPMHFPNTPPSNSDLQSSSTSPSALLLSGVSPRHLCRVTQRALCSVHFAD</sequence>
<reference evidence="2" key="1">
    <citation type="journal article" date="2020" name="Nat. Commun.">
        <title>Large-scale genome sequencing of mycorrhizal fungi provides insights into the early evolution of symbiotic traits.</title>
        <authorList>
            <person name="Miyauchi S."/>
            <person name="Kiss E."/>
            <person name="Kuo A."/>
            <person name="Drula E."/>
            <person name="Kohler A."/>
            <person name="Sanchez-Garcia M."/>
            <person name="Morin E."/>
            <person name="Andreopoulos B."/>
            <person name="Barry K.W."/>
            <person name="Bonito G."/>
            <person name="Buee M."/>
            <person name="Carver A."/>
            <person name="Chen C."/>
            <person name="Cichocki N."/>
            <person name="Clum A."/>
            <person name="Culley D."/>
            <person name="Crous P.W."/>
            <person name="Fauchery L."/>
            <person name="Girlanda M."/>
            <person name="Hayes R.D."/>
            <person name="Keri Z."/>
            <person name="LaButti K."/>
            <person name="Lipzen A."/>
            <person name="Lombard V."/>
            <person name="Magnuson J."/>
            <person name="Maillard F."/>
            <person name="Murat C."/>
            <person name="Nolan M."/>
            <person name="Ohm R.A."/>
            <person name="Pangilinan J."/>
            <person name="Pereira M.F."/>
            <person name="Perotto S."/>
            <person name="Peter M."/>
            <person name="Pfister S."/>
            <person name="Riley R."/>
            <person name="Sitrit Y."/>
            <person name="Stielow J.B."/>
            <person name="Szollosi G."/>
            <person name="Zifcakova L."/>
            <person name="Stursova M."/>
            <person name="Spatafora J.W."/>
            <person name="Tedersoo L."/>
            <person name="Vaario L.M."/>
            <person name="Yamada A."/>
            <person name="Yan M."/>
            <person name="Wang P."/>
            <person name="Xu J."/>
            <person name="Bruns T."/>
            <person name="Baldrian P."/>
            <person name="Vilgalys R."/>
            <person name="Dunand C."/>
            <person name="Henrissat B."/>
            <person name="Grigoriev I.V."/>
            <person name="Hibbett D."/>
            <person name="Nagy L.G."/>
            <person name="Martin F.M."/>
        </authorList>
    </citation>
    <scope>NUCLEOTIDE SEQUENCE</scope>
    <source>
        <strain evidence="2">UP504</strain>
    </source>
</reference>
<comment type="caution">
    <text evidence="2">The sequence shown here is derived from an EMBL/GenBank/DDBJ whole genome shotgun (WGS) entry which is preliminary data.</text>
</comment>
<feature type="compositionally biased region" description="Low complexity" evidence="1">
    <location>
        <begin position="85"/>
        <end position="100"/>
    </location>
</feature>
<keyword evidence="3" id="KW-1185">Reference proteome</keyword>
<feature type="region of interest" description="Disordered" evidence="1">
    <location>
        <begin position="44"/>
        <end position="100"/>
    </location>
</feature>
<proteinExistence type="predicted"/>